<accession>A0A4U1C5N7</accession>
<evidence type="ECO:0000313" key="2">
    <source>
        <dbReference type="EMBL" id="TKB99563.1"/>
    </source>
</evidence>
<dbReference type="SUPFAM" id="SSF49464">
    <property type="entry name" value="Carboxypeptidase regulatory domain-like"/>
    <property type="match status" value="1"/>
</dbReference>
<reference evidence="2 3" key="1">
    <citation type="submission" date="2019-04" db="EMBL/GenBank/DDBJ databases">
        <title>Pedobacter sp. AR-2-6 sp. nov., isolated from Arctic soil.</title>
        <authorList>
            <person name="Dahal R.H."/>
            <person name="Kim D.-U."/>
        </authorList>
    </citation>
    <scope>NUCLEOTIDE SEQUENCE [LARGE SCALE GENOMIC DNA]</scope>
    <source>
        <strain evidence="2 3">AR-2-6</strain>
    </source>
</reference>
<dbReference type="InterPro" id="IPR008969">
    <property type="entry name" value="CarboxyPept-like_regulatory"/>
</dbReference>
<dbReference type="OrthoDB" id="1118857at2"/>
<gene>
    <name evidence="2" type="ORF">FA045_11645</name>
</gene>
<dbReference type="AlphaFoldDB" id="A0A4U1C5N7"/>
<protein>
    <recommendedName>
        <fullName evidence="4">Carboxypeptidase-like regulatory domain-containing protein</fullName>
    </recommendedName>
</protein>
<feature type="signal peptide" evidence="1">
    <location>
        <begin position="1"/>
        <end position="19"/>
    </location>
</feature>
<feature type="chain" id="PRO_5020855054" description="Carboxypeptidase-like regulatory domain-containing protein" evidence="1">
    <location>
        <begin position="20"/>
        <end position="240"/>
    </location>
</feature>
<organism evidence="2 3">
    <name type="scientific">Pedobacter cryotolerans</name>
    <dbReference type="NCBI Taxonomy" id="2571270"/>
    <lineage>
        <taxon>Bacteria</taxon>
        <taxon>Pseudomonadati</taxon>
        <taxon>Bacteroidota</taxon>
        <taxon>Sphingobacteriia</taxon>
        <taxon>Sphingobacteriales</taxon>
        <taxon>Sphingobacteriaceae</taxon>
        <taxon>Pedobacter</taxon>
    </lineage>
</organism>
<dbReference type="EMBL" id="SWBO01000006">
    <property type="protein sequence ID" value="TKB99563.1"/>
    <property type="molecule type" value="Genomic_DNA"/>
</dbReference>
<evidence type="ECO:0000256" key="1">
    <source>
        <dbReference type="SAM" id="SignalP"/>
    </source>
</evidence>
<dbReference type="RefSeq" id="WP_136877256.1">
    <property type="nucleotide sequence ID" value="NZ_SWBO01000006.1"/>
</dbReference>
<keyword evidence="3" id="KW-1185">Reference proteome</keyword>
<keyword evidence="1" id="KW-0732">Signal</keyword>
<evidence type="ECO:0000313" key="3">
    <source>
        <dbReference type="Proteomes" id="UP000310477"/>
    </source>
</evidence>
<comment type="caution">
    <text evidence="2">The sequence shown here is derived from an EMBL/GenBank/DDBJ whole genome shotgun (WGS) entry which is preliminary data.</text>
</comment>
<evidence type="ECO:0008006" key="4">
    <source>
        <dbReference type="Google" id="ProtNLM"/>
    </source>
</evidence>
<sequence>MYKKLFIFLFLSLPLLSFAQGMLTGDIFDHDNRSIKIQGATVKNLTTNSFALSDKDGHFAIAAKIGDLVSFGMSGYQTDTVYLTKLFPKNVYLRVEVNNLKAVDINGVKISPLLGNLGNPDNKQATKAVDYSKERGGLRLNLGYGKYRRDQVKVQQLEEDEMYQDEIRSNFNEEYVKSLVKFEGPGIKDFLIMYRPTVQEVKAERPFNYAYHTARAYRAWVKLPLSQRKLPSLVKPKSVN</sequence>
<dbReference type="Proteomes" id="UP000310477">
    <property type="component" value="Unassembled WGS sequence"/>
</dbReference>
<name>A0A4U1C5N7_9SPHI</name>
<proteinExistence type="predicted"/>